<gene>
    <name evidence="2" type="ORF">BJ971_000866</name>
</gene>
<organism evidence="2 3">
    <name type="scientific">Actinoplanes digitatis</name>
    <dbReference type="NCBI Taxonomy" id="1868"/>
    <lineage>
        <taxon>Bacteria</taxon>
        <taxon>Bacillati</taxon>
        <taxon>Actinomycetota</taxon>
        <taxon>Actinomycetes</taxon>
        <taxon>Micromonosporales</taxon>
        <taxon>Micromonosporaceae</taxon>
        <taxon>Actinoplanes</taxon>
    </lineage>
</organism>
<feature type="transmembrane region" description="Helical" evidence="1">
    <location>
        <begin position="84"/>
        <end position="106"/>
    </location>
</feature>
<keyword evidence="1" id="KW-0812">Transmembrane</keyword>
<dbReference type="AlphaFoldDB" id="A0A7W7MN93"/>
<evidence type="ECO:0000313" key="2">
    <source>
        <dbReference type="EMBL" id="MBB4760310.1"/>
    </source>
</evidence>
<keyword evidence="1" id="KW-1133">Transmembrane helix</keyword>
<feature type="transmembrane region" description="Helical" evidence="1">
    <location>
        <begin position="166"/>
        <end position="185"/>
    </location>
</feature>
<evidence type="ECO:0000313" key="3">
    <source>
        <dbReference type="Proteomes" id="UP000578112"/>
    </source>
</evidence>
<dbReference type="RefSeq" id="WP_184990032.1">
    <property type="nucleotide sequence ID" value="NZ_BOMK01000068.1"/>
</dbReference>
<name>A0A7W7MN93_9ACTN</name>
<sequence>MSPRRLVTSELLRFYRPVVLWFLAVMILCVGIGMTAVSLATDPTFSLWVMVFGTASRCWLVAVGAVLISLHLRQFVTNGITRRAFMAGSALFGLLAVVLFALAVPLGHGVEQALLGIGGPLPPGYPTVSAGTAAAEFGHVLPSSLAFLVSGAALSAGFYRFGAAGGLALIIPSVLPIGVAEALLGADGRGHFDTGPVPYAVAVLMSLAVTALAALLFHRATRHVAIRPAPG</sequence>
<comment type="caution">
    <text evidence="2">The sequence shown here is derived from an EMBL/GenBank/DDBJ whole genome shotgun (WGS) entry which is preliminary data.</text>
</comment>
<feature type="transmembrane region" description="Helical" evidence="1">
    <location>
        <begin position="140"/>
        <end position="159"/>
    </location>
</feature>
<protein>
    <submittedName>
        <fullName evidence="2">Uncharacterized protein</fullName>
    </submittedName>
</protein>
<feature type="transmembrane region" description="Helical" evidence="1">
    <location>
        <begin position="47"/>
        <end position="72"/>
    </location>
</feature>
<accession>A0A7W7MN93</accession>
<reference evidence="2 3" key="1">
    <citation type="submission" date="2020-08" db="EMBL/GenBank/DDBJ databases">
        <title>Sequencing the genomes of 1000 actinobacteria strains.</title>
        <authorList>
            <person name="Klenk H.-P."/>
        </authorList>
    </citation>
    <scope>NUCLEOTIDE SEQUENCE [LARGE SCALE GENOMIC DNA]</scope>
    <source>
        <strain evidence="2 3">DSM 43149</strain>
    </source>
</reference>
<keyword evidence="3" id="KW-1185">Reference proteome</keyword>
<keyword evidence="1" id="KW-0472">Membrane</keyword>
<feature type="transmembrane region" description="Helical" evidence="1">
    <location>
        <begin position="20"/>
        <end position="41"/>
    </location>
</feature>
<evidence type="ECO:0000256" key="1">
    <source>
        <dbReference type="SAM" id="Phobius"/>
    </source>
</evidence>
<dbReference type="Proteomes" id="UP000578112">
    <property type="component" value="Unassembled WGS sequence"/>
</dbReference>
<proteinExistence type="predicted"/>
<dbReference type="EMBL" id="JACHNH010000001">
    <property type="protein sequence ID" value="MBB4760310.1"/>
    <property type="molecule type" value="Genomic_DNA"/>
</dbReference>
<feature type="transmembrane region" description="Helical" evidence="1">
    <location>
        <begin position="197"/>
        <end position="217"/>
    </location>
</feature>